<evidence type="ECO:0000256" key="4">
    <source>
        <dbReference type="ARBA" id="ARBA00022679"/>
    </source>
</evidence>
<name>A0A915U4I7_9BACT</name>
<evidence type="ECO:0000256" key="3">
    <source>
        <dbReference type="ARBA" id="ARBA00022676"/>
    </source>
</evidence>
<dbReference type="RefSeq" id="WP_267927664.1">
    <property type="nucleotide sequence ID" value="NZ_AP024233.1"/>
</dbReference>
<gene>
    <name evidence="6" type="ORF">GF1_00930</name>
</gene>
<dbReference type="GO" id="GO:0016757">
    <property type="term" value="F:glycosyltransferase activity"/>
    <property type="evidence" value="ECO:0007669"/>
    <property type="project" value="UniProtKB-KW"/>
</dbReference>
<sequence>MLEILARPRTAAGAFRIGIGSPEKGFRLIEFGANLRSHLLQKPYGDQALFMLRETYFQAGGFPDWPLMEDVALVRQLRKIGRIRLARARVTTSARRWERLGLVRTTLRNQLIQAASLLGVSPGRLARWYYSS</sequence>
<evidence type="ECO:0000313" key="7">
    <source>
        <dbReference type="Proteomes" id="UP001063350"/>
    </source>
</evidence>
<keyword evidence="7" id="KW-1185">Reference proteome</keyword>
<keyword evidence="4" id="KW-0808">Transferase</keyword>
<proteinExistence type="predicted"/>
<comment type="subcellular location">
    <subcellularLocation>
        <location evidence="1">Cell membrane</location>
    </subcellularLocation>
</comment>
<evidence type="ECO:0000256" key="5">
    <source>
        <dbReference type="ARBA" id="ARBA00023136"/>
    </source>
</evidence>
<dbReference type="EMBL" id="AP024233">
    <property type="protein sequence ID" value="BCO07717.1"/>
    <property type="molecule type" value="Genomic_DNA"/>
</dbReference>
<organism evidence="6 7">
    <name type="scientific">Desulfolithobacter dissulfuricans</name>
    <dbReference type="NCBI Taxonomy" id="2795293"/>
    <lineage>
        <taxon>Bacteria</taxon>
        <taxon>Pseudomonadati</taxon>
        <taxon>Thermodesulfobacteriota</taxon>
        <taxon>Desulfobulbia</taxon>
        <taxon>Desulfobulbales</taxon>
        <taxon>Desulfobulbaceae</taxon>
        <taxon>Desulfolithobacter</taxon>
    </lineage>
</organism>
<protein>
    <submittedName>
        <fullName evidence="6">Uncharacterized protein</fullName>
    </submittedName>
</protein>
<keyword evidence="5" id="KW-0472">Membrane</keyword>
<keyword evidence="2" id="KW-1003">Cell membrane</keyword>
<dbReference type="GO" id="GO:0005886">
    <property type="term" value="C:plasma membrane"/>
    <property type="evidence" value="ECO:0007669"/>
    <property type="project" value="UniProtKB-SubCell"/>
</dbReference>
<dbReference type="KEGG" id="ddu:GF1_00930"/>
<keyword evidence="3" id="KW-0328">Glycosyltransferase</keyword>
<dbReference type="AlphaFoldDB" id="A0A915U4I7"/>
<dbReference type="PANTHER" id="PTHR43646:SF2">
    <property type="entry name" value="GLYCOSYLTRANSFERASE 2-LIKE DOMAIN-CONTAINING PROTEIN"/>
    <property type="match status" value="1"/>
</dbReference>
<evidence type="ECO:0000256" key="2">
    <source>
        <dbReference type="ARBA" id="ARBA00022475"/>
    </source>
</evidence>
<accession>A0A915U4I7</accession>
<evidence type="ECO:0000256" key="1">
    <source>
        <dbReference type="ARBA" id="ARBA00004236"/>
    </source>
</evidence>
<reference evidence="6" key="1">
    <citation type="submission" date="2020-12" db="EMBL/GenBank/DDBJ databases">
        <title>Desulfobium dissulfuricans gen. nov., sp. nov., a novel mesophilic, sulfate-reducing bacterium isolated from a deep-sea hydrothermal vent.</title>
        <authorList>
            <person name="Hashimoto Y."/>
            <person name="Tame A."/>
            <person name="Sawayama S."/>
            <person name="Miyazaki J."/>
            <person name="Takai K."/>
            <person name="Nakagawa S."/>
        </authorList>
    </citation>
    <scope>NUCLEOTIDE SEQUENCE</scope>
    <source>
        <strain evidence="6">GF1</strain>
    </source>
</reference>
<dbReference type="Proteomes" id="UP001063350">
    <property type="component" value="Chromosome"/>
</dbReference>
<evidence type="ECO:0000313" key="6">
    <source>
        <dbReference type="EMBL" id="BCO07717.1"/>
    </source>
</evidence>
<dbReference type="PANTHER" id="PTHR43646">
    <property type="entry name" value="GLYCOSYLTRANSFERASE"/>
    <property type="match status" value="1"/>
</dbReference>